<dbReference type="SUPFAM" id="SSF52540">
    <property type="entry name" value="P-loop containing nucleoside triphosphate hydrolases"/>
    <property type="match status" value="1"/>
</dbReference>
<keyword evidence="6" id="KW-1185">Reference proteome</keyword>
<evidence type="ECO:0000313" key="6">
    <source>
        <dbReference type="Proteomes" id="UP000325134"/>
    </source>
</evidence>
<comment type="similarity">
    <text evidence="1">Belongs to the AAA ATPase family.</text>
</comment>
<dbReference type="InterPro" id="IPR050221">
    <property type="entry name" value="26S_Proteasome_ATPase"/>
</dbReference>
<evidence type="ECO:0000256" key="2">
    <source>
        <dbReference type="ARBA" id="ARBA00022741"/>
    </source>
</evidence>
<keyword evidence="3" id="KW-0067">ATP-binding</keyword>
<keyword evidence="2" id="KW-0547">Nucleotide-binding</keyword>
<evidence type="ECO:0000256" key="3">
    <source>
        <dbReference type="ARBA" id="ARBA00022840"/>
    </source>
</evidence>
<dbReference type="Pfam" id="PF00004">
    <property type="entry name" value="AAA"/>
    <property type="match status" value="1"/>
</dbReference>
<dbReference type="PANTHER" id="PTHR23073">
    <property type="entry name" value="26S PROTEASOME REGULATORY SUBUNIT"/>
    <property type="match status" value="1"/>
</dbReference>
<feature type="domain" description="AAA+ ATPase" evidence="4">
    <location>
        <begin position="73"/>
        <end position="227"/>
    </location>
</feature>
<dbReference type="Proteomes" id="UP000325134">
    <property type="component" value="Unassembled WGS sequence"/>
</dbReference>
<evidence type="ECO:0000259" key="4">
    <source>
        <dbReference type="SMART" id="SM00382"/>
    </source>
</evidence>
<dbReference type="RefSeq" id="WP_149777365.1">
    <property type="nucleotide sequence ID" value="NZ_FQVK01000038.1"/>
</dbReference>
<dbReference type="InterPro" id="IPR003593">
    <property type="entry name" value="AAA+_ATPase"/>
</dbReference>
<dbReference type="EMBL" id="FQVK01000038">
    <property type="protein sequence ID" value="SHF40908.1"/>
    <property type="molecule type" value="Genomic_DNA"/>
</dbReference>
<reference evidence="5 6" key="1">
    <citation type="submission" date="2016-11" db="EMBL/GenBank/DDBJ databases">
        <authorList>
            <person name="Varghese N."/>
            <person name="Submissions S."/>
        </authorList>
    </citation>
    <scope>NUCLEOTIDE SEQUENCE [LARGE SCALE GENOMIC DNA]</scope>
    <source>
        <strain evidence="5 6">DSM 29341</strain>
    </source>
</reference>
<dbReference type="OrthoDB" id="4772339at2"/>
<evidence type="ECO:0000256" key="1">
    <source>
        <dbReference type="ARBA" id="ARBA00006914"/>
    </source>
</evidence>
<gene>
    <name evidence="5" type="ORF">SAMN05444279_1386</name>
</gene>
<protein>
    <submittedName>
        <fullName evidence="5">ATPase family associated with various cellular activities (AAA)</fullName>
    </submittedName>
</protein>
<name>A0A1M5BEQ5_9RHOB</name>
<organism evidence="5 6">
    <name type="scientific">Ruegeria intermedia</name>
    <dbReference type="NCBI Taxonomy" id="996115"/>
    <lineage>
        <taxon>Bacteria</taxon>
        <taxon>Pseudomonadati</taxon>
        <taxon>Pseudomonadota</taxon>
        <taxon>Alphaproteobacteria</taxon>
        <taxon>Rhodobacterales</taxon>
        <taxon>Roseobacteraceae</taxon>
        <taxon>Ruegeria</taxon>
    </lineage>
</organism>
<evidence type="ECO:0000313" key="5">
    <source>
        <dbReference type="EMBL" id="SHF40908.1"/>
    </source>
</evidence>
<dbReference type="SMART" id="SM00382">
    <property type="entry name" value="AAA"/>
    <property type="match status" value="1"/>
</dbReference>
<proteinExistence type="inferred from homology"/>
<dbReference type="GO" id="GO:0005524">
    <property type="term" value="F:ATP binding"/>
    <property type="evidence" value="ECO:0007669"/>
    <property type="project" value="UniProtKB-KW"/>
</dbReference>
<dbReference type="GO" id="GO:0016887">
    <property type="term" value="F:ATP hydrolysis activity"/>
    <property type="evidence" value="ECO:0007669"/>
    <property type="project" value="InterPro"/>
</dbReference>
<dbReference type="Gene3D" id="3.40.50.300">
    <property type="entry name" value="P-loop containing nucleotide triphosphate hydrolases"/>
    <property type="match status" value="1"/>
</dbReference>
<dbReference type="AlphaFoldDB" id="A0A1M5BEQ5"/>
<dbReference type="InterPro" id="IPR027417">
    <property type="entry name" value="P-loop_NTPase"/>
</dbReference>
<sequence>MQTTPTIDELFDRRLVYPDFEPQERLARLVGLDQQKDRLKKVLGLLVNPGGLAEWADRHHPGAVALLDTVLRRPPLVVLAGDVGSGKTELAETIGDAVARQEKIEITLLPLSLSTRGQGRVGEMTQLISAAFDYTLQEAGKLPASNGRSRGAVILLVDEADALAQSREASQMHHEDRAGVNAFIRGVDQIANAKVPAAIIMCTNRLNSLDPAVRRRAADILEFSRPDDAQRHFVLSTRLEPLGVSPQHLKALVDATGAVDGRKHGFTFSDLTQRLIPMLVLDAYPSRPVDGARAVEIARGMKPTPPFQDVSANC</sequence>
<dbReference type="InterPro" id="IPR003959">
    <property type="entry name" value="ATPase_AAA_core"/>
</dbReference>
<accession>A0A1M5BEQ5</accession>